<dbReference type="PANTHER" id="PTHR10434:SF40">
    <property type="entry name" value="1-ACYL-SN-GLYCEROL-3-PHOSPHATE ACYLTRANSFERASE"/>
    <property type="match status" value="1"/>
</dbReference>
<feature type="domain" description="Phospholipid/glycerol acyltransferase" evidence="4">
    <location>
        <begin position="72"/>
        <end position="187"/>
    </location>
</feature>
<keyword evidence="2" id="KW-0808">Transferase</keyword>
<dbReference type="Proteomes" id="UP001203284">
    <property type="component" value="Unassembled WGS sequence"/>
</dbReference>
<proteinExistence type="predicted"/>
<dbReference type="PANTHER" id="PTHR10434">
    <property type="entry name" value="1-ACYL-SN-GLYCEROL-3-PHOSPHATE ACYLTRANSFERASE"/>
    <property type="match status" value="1"/>
</dbReference>
<evidence type="ECO:0000313" key="6">
    <source>
        <dbReference type="Proteomes" id="UP001203284"/>
    </source>
</evidence>
<sequence>MQTLRSAAFVLFLVLWTLALSVTVPWLAWRKDPVAVRRVSRLWAGGILNGLKVLGGVGHREIGTANRPATPALYVSNHQSAWETIAFAVLVPDVAVVLKEELYRIPVFGWFLKCSPMIDIDRAGGATSMKKMFRESREALAAGRSLLIFPEGTRQPVDATRAEFHRGVLLLYKALKVPVVPVAVNAGLHWPARRFAVRSGTIAVSYLPPIPPGLPDEDFMSLLQRTIYDERDRLLGLRDAA</sequence>
<comment type="pathway">
    <text evidence="1">Lipid metabolism.</text>
</comment>
<evidence type="ECO:0000259" key="4">
    <source>
        <dbReference type="SMART" id="SM00563"/>
    </source>
</evidence>
<protein>
    <submittedName>
        <fullName evidence="5">1-acyl-sn-glycerol-3-phosphate acyltransferase</fullName>
    </submittedName>
</protein>
<evidence type="ECO:0000256" key="3">
    <source>
        <dbReference type="ARBA" id="ARBA00023315"/>
    </source>
</evidence>
<dbReference type="GO" id="GO:0016746">
    <property type="term" value="F:acyltransferase activity"/>
    <property type="evidence" value="ECO:0007669"/>
    <property type="project" value="UniProtKB-KW"/>
</dbReference>
<evidence type="ECO:0000256" key="2">
    <source>
        <dbReference type="ARBA" id="ARBA00022679"/>
    </source>
</evidence>
<dbReference type="CDD" id="cd07989">
    <property type="entry name" value="LPLAT_AGPAT-like"/>
    <property type="match status" value="1"/>
</dbReference>
<keyword evidence="3 5" id="KW-0012">Acyltransferase</keyword>
<evidence type="ECO:0000256" key="1">
    <source>
        <dbReference type="ARBA" id="ARBA00005189"/>
    </source>
</evidence>
<comment type="caution">
    <text evidence="5">The sequence shown here is derived from an EMBL/GenBank/DDBJ whole genome shotgun (WGS) entry which is preliminary data.</text>
</comment>
<dbReference type="Pfam" id="PF01553">
    <property type="entry name" value="Acyltransferase"/>
    <property type="match status" value="1"/>
</dbReference>
<evidence type="ECO:0000313" key="5">
    <source>
        <dbReference type="EMBL" id="MCK0196497.1"/>
    </source>
</evidence>
<dbReference type="SUPFAM" id="SSF69593">
    <property type="entry name" value="Glycerol-3-phosphate (1)-acyltransferase"/>
    <property type="match status" value="1"/>
</dbReference>
<keyword evidence="6" id="KW-1185">Reference proteome</keyword>
<name>A0ABT0D976_9HYPH</name>
<dbReference type="SMART" id="SM00563">
    <property type="entry name" value="PlsC"/>
    <property type="match status" value="1"/>
</dbReference>
<dbReference type="EMBL" id="JALKCH010000003">
    <property type="protein sequence ID" value="MCK0196497.1"/>
    <property type="molecule type" value="Genomic_DNA"/>
</dbReference>
<dbReference type="InterPro" id="IPR002123">
    <property type="entry name" value="Plipid/glycerol_acylTrfase"/>
</dbReference>
<dbReference type="RefSeq" id="WP_247027600.1">
    <property type="nucleotide sequence ID" value="NZ_JALKCH010000003.1"/>
</dbReference>
<reference evidence="5 6" key="1">
    <citation type="submission" date="2022-04" db="EMBL/GenBank/DDBJ databases">
        <authorList>
            <person name="Grouzdev D.S."/>
            <person name="Pantiukh K.S."/>
            <person name="Krutkina M.S."/>
        </authorList>
    </citation>
    <scope>NUCLEOTIDE SEQUENCE [LARGE SCALE GENOMIC DNA]</scope>
    <source>
        <strain evidence="5 6">6x-1</strain>
    </source>
</reference>
<organism evidence="5 6">
    <name type="scientific">Ancylobacter crimeensis</name>
    <dbReference type="NCBI Taxonomy" id="2579147"/>
    <lineage>
        <taxon>Bacteria</taxon>
        <taxon>Pseudomonadati</taxon>
        <taxon>Pseudomonadota</taxon>
        <taxon>Alphaproteobacteria</taxon>
        <taxon>Hyphomicrobiales</taxon>
        <taxon>Xanthobacteraceae</taxon>
        <taxon>Ancylobacter</taxon>
    </lineage>
</organism>
<accession>A0ABT0D976</accession>
<gene>
    <name evidence="5" type="ORF">MWN34_06170</name>
</gene>